<evidence type="ECO:0000313" key="2">
    <source>
        <dbReference type="EMBL" id="MEU1954242.1"/>
    </source>
</evidence>
<organism evidence="2 3">
    <name type="scientific">Nocardia rhamnosiphila</name>
    <dbReference type="NCBI Taxonomy" id="426716"/>
    <lineage>
        <taxon>Bacteria</taxon>
        <taxon>Bacillati</taxon>
        <taxon>Actinomycetota</taxon>
        <taxon>Actinomycetes</taxon>
        <taxon>Mycobacteriales</taxon>
        <taxon>Nocardiaceae</taxon>
        <taxon>Nocardia</taxon>
    </lineage>
</organism>
<gene>
    <name evidence="2" type="ORF">ABZ510_20545</name>
</gene>
<sequence length="65" mass="6882">MNRRMLNIVAVGAVSLAIGLPPASAAAAETAVRPALPAERIEPTTAPFDPICPLCFVREFLETFS</sequence>
<feature type="signal peptide" evidence="1">
    <location>
        <begin position="1"/>
        <end position="27"/>
    </location>
</feature>
<dbReference type="GeneID" id="96248429"/>
<feature type="chain" id="PRO_5045060256" description="Secreted protein" evidence="1">
    <location>
        <begin position="28"/>
        <end position="65"/>
    </location>
</feature>
<proteinExistence type="predicted"/>
<comment type="caution">
    <text evidence="2">The sequence shown here is derived from an EMBL/GenBank/DDBJ whole genome shotgun (WGS) entry which is preliminary data.</text>
</comment>
<reference evidence="2 3" key="1">
    <citation type="submission" date="2024-06" db="EMBL/GenBank/DDBJ databases">
        <title>The Natural Products Discovery Center: Release of the First 8490 Sequenced Strains for Exploring Actinobacteria Biosynthetic Diversity.</title>
        <authorList>
            <person name="Kalkreuter E."/>
            <person name="Kautsar S.A."/>
            <person name="Yang D."/>
            <person name="Bader C.D."/>
            <person name="Teijaro C.N."/>
            <person name="Fluegel L."/>
            <person name="Davis C.M."/>
            <person name="Simpson J.R."/>
            <person name="Lauterbach L."/>
            <person name="Steele A.D."/>
            <person name="Gui C."/>
            <person name="Meng S."/>
            <person name="Li G."/>
            <person name="Viehrig K."/>
            <person name="Ye F."/>
            <person name="Su P."/>
            <person name="Kiefer A.F."/>
            <person name="Nichols A."/>
            <person name="Cepeda A.J."/>
            <person name="Yan W."/>
            <person name="Fan B."/>
            <person name="Jiang Y."/>
            <person name="Adhikari A."/>
            <person name="Zheng C.-J."/>
            <person name="Schuster L."/>
            <person name="Cowan T.M."/>
            <person name="Smanski M.J."/>
            <person name="Chevrette M.G."/>
            <person name="De Carvalho L.P.S."/>
            <person name="Shen B."/>
        </authorList>
    </citation>
    <scope>NUCLEOTIDE SEQUENCE [LARGE SCALE GENOMIC DNA]</scope>
    <source>
        <strain evidence="2 3">NPDC019708</strain>
    </source>
</reference>
<keyword evidence="1" id="KW-0732">Signal</keyword>
<protein>
    <recommendedName>
        <fullName evidence="4">Secreted protein</fullName>
    </recommendedName>
</protein>
<accession>A0ABV2WTM3</accession>
<evidence type="ECO:0000256" key="1">
    <source>
        <dbReference type="SAM" id="SignalP"/>
    </source>
</evidence>
<dbReference type="EMBL" id="JBEYBF010000014">
    <property type="protein sequence ID" value="MEU1954242.1"/>
    <property type="molecule type" value="Genomic_DNA"/>
</dbReference>
<keyword evidence="3" id="KW-1185">Reference proteome</keyword>
<dbReference type="RefSeq" id="WP_169812713.1">
    <property type="nucleotide sequence ID" value="NZ_JBEYBD010000005.1"/>
</dbReference>
<name>A0ABV2WTM3_9NOCA</name>
<evidence type="ECO:0008006" key="4">
    <source>
        <dbReference type="Google" id="ProtNLM"/>
    </source>
</evidence>
<dbReference type="Proteomes" id="UP001550628">
    <property type="component" value="Unassembled WGS sequence"/>
</dbReference>
<evidence type="ECO:0000313" key="3">
    <source>
        <dbReference type="Proteomes" id="UP001550628"/>
    </source>
</evidence>